<keyword evidence="2" id="KW-0472">Membrane</keyword>
<evidence type="ECO:0000256" key="2">
    <source>
        <dbReference type="RuleBase" id="RU004429"/>
    </source>
</evidence>
<sequence>MTFFLNAPMIGFYIIALFILGCAVMLLSFQRVIYMALAIGGVFIGCAAIYILLGADFVGVAQLLIYAGAITILIMFAIMLTNHEAADPPHKWTVRNILSAVAAVLLGAVLLLVIRSTTWPPEVEADVNGGNSNPVAVGLALFQNYTVPFELVSLLLIVGMVGAVILARERKEDEEE</sequence>
<dbReference type="RefSeq" id="WP_083430259.1">
    <property type="nucleotide sequence ID" value="NZ_FPBV01000005.1"/>
</dbReference>
<keyword evidence="2" id="KW-1133">Transmembrane helix</keyword>
<comment type="subcellular location">
    <subcellularLocation>
        <location evidence="2">Cell membrane</location>
        <topology evidence="2">Multi-pass membrane protein</topology>
    </subcellularLocation>
</comment>
<keyword evidence="2" id="KW-0520">NAD</keyword>
<dbReference type="eggNOG" id="COG0839">
    <property type="taxonomic scope" value="Bacteria"/>
</dbReference>
<dbReference type="NCBIfam" id="NF005168">
    <property type="entry name" value="PRK06638.2-3"/>
    <property type="match status" value="1"/>
</dbReference>
<dbReference type="InterPro" id="IPR042106">
    <property type="entry name" value="Nuo/plastoQ_OxRdtase_6_NuoJ"/>
</dbReference>
<keyword evidence="2" id="KW-1003">Cell membrane</keyword>
<dbReference type="Proteomes" id="UP000183508">
    <property type="component" value="Unassembled WGS sequence"/>
</dbReference>
<dbReference type="AlphaFoldDB" id="A0A1I7HX08"/>
<feature type="transmembrane region" description="Helical" evidence="2">
    <location>
        <begin position="92"/>
        <end position="114"/>
    </location>
</feature>
<dbReference type="Pfam" id="PF00499">
    <property type="entry name" value="Oxidored_q3"/>
    <property type="match status" value="1"/>
</dbReference>
<proteinExistence type="inferred from homology"/>
<dbReference type="PANTHER" id="PTHR33269">
    <property type="entry name" value="NADH-UBIQUINONE OXIDOREDUCTASE CHAIN 6"/>
    <property type="match status" value="1"/>
</dbReference>
<dbReference type="PANTHER" id="PTHR33269:SF17">
    <property type="entry name" value="NADH-UBIQUINONE OXIDOREDUCTASE CHAIN 6"/>
    <property type="match status" value="1"/>
</dbReference>
<dbReference type="OrthoDB" id="9814997at2"/>
<feature type="transmembrane region" description="Helical" evidence="2">
    <location>
        <begin position="34"/>
        <end position="53"/>
    </location>
</feature>
<keyword evidence="2" id="KW-0874">Quinone</keyword>
<protein>
    <recommendedName>
        <fullName evidence="2">NADH-quinone oxidoreductase subunit J</fullName>
        <ecNumber evidence="2">7.1.1.-</ecNumber>
    </recommendedName>
</protein>
<reference evidence="4" key="1">
    <citation type="submission" date="2016-10" db="EMBL/GenBank/DDBJ databases">
        <authorList>
            <person name="Varghese N."/>
        </authorList>
    </citation>
    <scope>NUCLEOTIDE SEQUENCE [LARGE SCALE GENOMIC DNA]</scope>
    <source>
        <strain evidence="4">DSM 17980</strain>
    </source>
</reference>
<organism evidence="3 4">
    <name type="scientific">Alicyclobacillus macrosporangiidus</name>
    <dbReference type="NCBI Taxonomy" id="392015"/>
    <lineage>
        <taxon>Bacteria</taxon>
        <taxon>Bacillati</taxon>
        <taxon>Bacillota</taxon>
        <taxon>Bacilli</taxon>
        <taxon>Bacillales</taxon>
        <taxon>Alicyclobacillaceae</taxon>
        <taxon>Alicyclobacillus</taxon>
    </lineage>
</organism>
<keyword evidence="2" id="KW-0812">Transmembrane</keyword>
<dbReference type="GO" id="GO:0008137">
    <property type="term" value="F:NADH dehydrogenase (ubiquinone) activity"/>
    <property type="evidence" value="ECO:0007669"/>
    <property type="project" value="UniProtKB-UniRule"/>
</dbReference>
<name>A0A1I7HX08_9BACL</name>
<dbReference type="STRING" id="392015.SAMN05421543_105150"/>
<evidence type="ECO:0000313" key="3">
    <source>
        <dbReference type="EMBL" id="SFU65265.1"/>
    </source>
</evidence>
<dbReference type="InterPro" id="IPR001457">
    <property type="entry name" value="NADH_UbQ/plastoQ_OxRdtase_su6"/>
</dbReference>
<feature type="transmembrane region" description="Helical" evidence="2">
    <location>
        <begin position="147"/>
        <end position="167"/>
    </location>
</feature>
<dbReference type="GO" id="GO:0005886">
    <property type="term" value="C:plasma membrane"/>
    <property type="evidence" value="ECO:0007669"/>
    <property type="project" value="UniProtKB-SubCell"/>
</dbReference>
<dbReference type="InterPro" id="IPR036259">
    <property type="entry name" value="MFS_trans_sf"/>
</dbReference>
<evidence type="ECO:0000313" key="4">
    <source>
        <dbReference type="Proteomes" id="UP000183508"/>
    </source>
</evidence>
<dbReference type="EMBL" id="FPBV01000005">
    <property type="protein sequence ID" value="SFU65265.1"/>
    <property type="molecule type" value="Genomic_DNA"/>
</dbReference>
<evidence type="ECO:0000256" key="1">
    <source>
        <dbReference type="ARBA" id="ARBA00005698"/>
    </source>
</evidence>
<dbReference type="SUPFAM" id="SSF103473">
    <property type="entry name" value="MFS general substrate transporter"/>
    <property type="match status" value="1"/>
</dbReference>
<comment type="function">
    <text evidence="2">NDH-1 shuttles electrons from NADH, via FMN and iron-sulfur (Fe-S) centers, to quinones in the respiratory chain. Couples the redox reaction to proton translocation (for every two electrons transferred, four hydrogen ions are translocated across the cytoplasmic membrane), and thus conserves the redox energy in a proton gradient.</text>
</comment>
<accession>A0A1I7HX08</accession>
<feature type="transmembrane region" description="Helical" evidence="2">
    <location>
        <begin position="6"/>
        <end position="27"/>
    </location>
</feature>
<dbReference type="GO" id="GO:0048038">
    <property type="term" value="F:quinone binding"/>
    <property type="evidence" value="ECO:0007669"/>
    <property type="project" value="UniProtKB-UniRule"/>
</dbReference>
<dbReference type="Gene3D" id="1.20.120.1200">
    <property type="entry name" value="NADH-ubiquinone/plastoquinone oxidoreductase chain 6, subunit NuoJ"/>
    <property type="match status" value="1"/>
</dbReference>
<comment type="catalytic activity">
    <reaction evidence="2">
        <text>a quinone + NADH + 5 H(+)(in) = a quinol + NAD(+) + 4 H(+)(out)</text>
        <dbReference type="Rhea" id="RHEA:57888"/>
        <dbReference type="ChEBI" id="CHEBI:15378"/>
        <dbReference type="ChEBI" id="CHEBI:24646"/>
        <dbReference type="ChEBI" id="CHEBI:57540"/>
        <dbReference type="ChEBI" id="CHEBI:57945"/>
        <dbReference type="ChEBI" id="CHEBI:132124"/>
    </reaction>
</comment>
<feature type="transmembrane region" description="Helical" evidence="2">
    <location>
        <begin position="59"/>
        <end position="80"/>
    </location>
</feature>
<dbReference type="EC" id="7.1.1.-" evidence="2"/>
<comment type="similarity">
    <text evidence="1 2">Belongs to the complex I subunit 6 family.</text>
</comment>
<gene>
    <name evidence="3" type="ORF">SAMN05421543_105150</name>
</gene>
<keyword evidence="4" id="KW-1185">Reference proteome</keyword>